<accession>A0ABV5KEC7</accession>
<keyword evidence="1" id="KW-1133">Transmembrane helix</keyword>
<keyword evidence="3" id="KW-1185">Reference proteome</keyword>
<proteinExistence type="predicted"/>
<dbReference type="EMBL" id="JBHMDG010000028">
    <property type="protein sequence ID" value="MFB9315071.1"/>
    <property type="molecule type" value="Genomic_DNA"/>
</dbReference>
<feature type="transmembrane region" description="Helical" evidence="1">
    <location>
        <begin position="66"/>
        <end position="88"/>
    </location>
</feature>
<protein>
    <submittedName>
        <fullName evidence="2">Uncharacterized protein</fullName>
    </submittedName>
</protein>
<name>A0ABV5KEC7_9ACTN</name>
<dbReference type="RefSeq" id="WP_140007334.1">
    <property type="nucleotide sequence ID" value="NZ_JBHMDG010000028.1"/>
</dbReference>
<feature type="transmembrane region" description="Helical" evidence="1">
    <location>
        <begin position="95"/>
        <end position="115"/>
    </location>
</feature>
<gene>
    <name evidence="2" type="ORF">ACFFRI_18610</name>
</gene>
<feature type="transmembrane region" description="Helical" evidence="1">
    <location>
        <begin position="24"/>
        <end position="46"/>
    </location>
</feature>
<evidence type="ECO:0000313" key="3">
    <source>
        <dbReference type="Proteomes" id="UP001589750"/>
    </source>
</evidence>
<feature type="transmembrane region" description="Helical" evidence="1">
    <location>
        <begin position="135"/>
        <end position="156"/>
    </location>
</feature>
<reference evidence="2 3" key="1">
    <citation type="submission" date="2024-09" db="EMBL/GenBank/DDBJ databases">
        <authorList>
            <person name="Sun Q."/>
            <person name="Mori K."/>
        </authorList>
    </citation>
    <scope>NUCLEOTIDE SEQUENCE [LARGE SCALE GENOMIC DNA]</scope>
    <source>
        <strain evidence="2 3">JCM 9626</strain>
    </source>
</reference>
<evidence type="ECO:0000256" key="1">
    <source>
        <dbReference type="SAM" id="Phobius"/>
    </source>
</evidence>
<evidence type="ECO:0000313" key="2">
    <source>
        <dbReference type="EMBL" id="MFB9315071.1"/>
    </source>
</evidence>
<keyword evidence="1" id="KW-0812">Transmembrane</keyword>
<comment type="caution">
    <text evidence="2">The sequence shown here is derived from an EMBL/GenBank/DDBJ whole genome shotgun (WGS) entry which is preliminary data.</text>
</comment>
<dbReference type="Proteomes" id="UP001589750">
    <property type="component" value="Unassembled WGS sequence"/>
</dbReference>
<organism evidence="2 3">
    <name type="scientific">Nocardioides plantarum</name>
    <dbReference type="NCBI Taxonomy" id="29299"/>
    <lineage>
        <taxon>Bacteria</taxon>
        <taxon>Bacillati</taxon>
        <taxon>Actinomycetota</taxon>
        <taxon>Actinomycetes</taxon>
        <taxon>Propionibacteriales</taxon>
        <taxon>Nocardioidaceae</taxon>
        <taxon>Nocardioides</taxon>
    </lineage>
</organism>
<sequence length="162" mass="16866">MSGASTPDTGPDVRPQAGPGRAIVVVRVVVGAVGVLVGLYGAYLFLSRQTQSRQLVSAAKYLVGGVVLNDLLIALVVLALGFVVVRFVPPVVRAPLVVGGVVLGSVTLLAIPVLLAKGRKPDNPTLLDRDFVGGWWVFAAVVVVSVVAWIVVRLVVARRSPA</sequence>
<keyword evidence="1" id="KW-0472">Membrane</keyword>